<sequence>MPYDDEDENEVRKLLTGRVDGQALTAVLFALVGCGVFLTLLNTAGC</sequence>
<evidence type="ECO:0000313" key="3">
    <source>
        <dbReference type="Proteomes" id="UP000015001"/>
    </source>
</evidence>
<dbReference type="PATRIC" id="fig|1283301.3.peg.71"/>
<protein>
    <submittedName>
        <fullName evidence="2">Uncharacterized protein</fullName>
    </submittedName>
</protein>
<proteinExistence type="predicted"/>
<reference evidence="2 3" key="1">
    <citation type="submission" date="2013-02" db="EMBL/GenBank/DDBJ databases">
        <title>Draft Genome Sequence of Streptomyces afghaniensis, Which Produces Compounds of the Julimycin B-Complex.</title>
        <authorList>
            <person name="Gruening B.A."/>
            <person name="Praeg A."/>
            <person name="Erxleben A."/>
            <person name="Guenther S."/>
            <person name="Fiedler H.-P."/>
            <person name="Goodfellow M."/>
            <person name="Mueller M."/>
        </authorList>
    </citation>
    <scope>NUCLEOTIDE SEQUENCE [LARGE SCALE GENOMIC DNA]</scope>
    <source>
        <strain evidence="2 3">772</strain>
    </source>
</reference>
<name>S4NWA5_9ACTN</name>
<dbReference type="Proteomes" id="UP000015001">
    <property type="component" value="Unassembled WGS sequence"/>
</dbReference>
<keyword evidence="1" id="KW-0812">Transmembrane</keyword>
<keyword evidence="3" id="KW-1185">Reference proteome</keyword>
<evidence type="ECO:0000313" key="2">
    <source>
        <dbReference type="EMBL" id="EPJ42869.1"/>
    </source>
</evidence>
<gene>
    <name evidence="2" type="ORF">STAFG_0075</name>
</gene>
<dbReference type="HOGENOM" id="CLU_3189305_0_0_11"/>
<keyword evidence="1" id="KW-0472">Membrane</keyword>
<organism evidence="2 3">
    <name type="scientific">Streptomyces afghaniensis 772</name>
    <dbReference type="NCBI Taxonomy" id="1283301"/>
    <lineage>
        <taxon>Bacteria</taxon>
        <taxon>Bacillati</taxon>
        <taxon>Actinomycetota</taxon>
        <taxon>Actinomycetes</taxon>
        <taxon>Kitasatosporales</taxon>
        <taxon>Streptomycetaceae</taxon>
        <taxon>Streptomyces</taxon>
    </lineage>
</organism>
<evidence type="ECO:0000256" key="1">
    <source>
        <dbReference type="SAM" id="Phobius"/>
    </source>
</evidence>
<comment type="caution">
    <text evidence="2">The sequence shown here is derived from an EMBL/GenBank/DDBJ whole genome shotgun (WGS) entry which is preliminary data.</text>
</comment>
<feature type="transmembrane region" description="Helical" evidence="1">
    <location>
        <begin position="23"/>
        <end position="41"/>
    </location>
</feature>
<dbReference type="EMBL" id="AOPY01000396">
    <property type="protein sequence ID" value="EPJ42869.1"/>
    <property type="molecule type" value="Genomic_DNA"/>
</dbReference>
<keyword evidence="1" id="KW-1133">Transmembrane helix</keyword>
<accession>S4NWA5</accession>
<dbReference type="AlphaFoldDB" id="S4NWA5"/>